<evidence type="ECO:0000313" key="8">
    <source>
        <dbReference type="Proteomes" id="UP000289886"/>
    </source>
</evidence>
<dbReference type="PANTHER" id="PTHR45740:SF14">
    <property type="entry name" value="NOVEL PROTEIN"/>
    <property type="match status" value="1"/>
</dbReference>
<dbReference type="GO" id="GO:0008270">
    <property type="term" value="F:zinc ion binding"/>
    <property type="evidence" value="ECO:0007669"/>
    <property type="project" value="InterPro"/>
</dbReference>
<evidence type="ECO:0000256" key="1">
    <source>
        <dbReference type="ARBA" id="ARBA00004123"/>
    </source>
</evidence>
<dbReference type="GO" id="GO:0005634">
    <property type="term" value="C:nucleus"/>
    <property type="evidence" value="ECO:0007669"/>
    <property type="project" value="UniProtKB-SubCell"/>
</dbReference>
<dbReference type="AlphaFoldDB" id="A0A444UNG3"/>
<dbReference type="InterPro" id="IPR051712">
    <property type="entry name" value="ARTD-AVP"/>
</dbReference>
<name>A0A444UNG3_ACIRT</name>
<evidence type="ECO:0000313" key="7">
    <source>
        <dbReference type="EMBL" id="RXM36713.1"/>
    </source>
</evidence>
<dbReference type="EMBL" id="SCEB01214190">
    <property type="protein sequence ID" value="RXM36713.1"/>
    <property type="molecule type" value="Genomic_DNA"/>
</dbReference>
<feature type="domain" description="WWE" evidence="6">
    <location>
        <begin position="118"/>
        <end position="208"/>
    </location>
</feature>
<comment type="pathway">
    <text evidence="2">Protein modification; protein ubiquitination.</text>
</comment>
<keyword evidence="8" id="KW-1185">Reference proteome</keyword>
<dbReference type="GO" id="GO:0016567">
    <property type="term" value="P:protein ubiquitination"/>
    <property type="evidence" value="ECO:0007669"/>
    <property type="project" value="UniProtKB-UniPathway"/>
</dbReference>
<feature type="domain" description="WWE" evidence="6">
    <location>
        <begin position="325"/>
        <end position="410"/>
    </location>
</feature>
<dbReference type="InterPro" id="IPR004170">
    <property type="entry name" value="WWE_dom"/>
</dbReference>
<evidence type="ECO:0000256" key="2">
    <source>
        <dbReference type="ARBA" id="ARBA00004906"/>
    </source>
</evidence>
<protein>
    <submittedName>
        <fullName evidence="7">Poly [ADP-ribose] polymerase 11</fullName>
    </submittedName>
</protein>
<feature type="region of interest" description="Disordered" evidence="5">
    <location>
        <begin position="39"/>
        <end position="65"/>
    </location>
</feature>
<feature type="domain" description="WWE" evidence="6">
    <location>
        <begin position="10"/>
        <end position="98"/>
    </location>
</feature>
<reference evidence="7 8" key="1">
    <citation type="submission" date="2019-01" db="EMBL/GenBank/DDBJ databases">
        <title>Draft Genome and Complete Hox-Cluster Characterization of the Sterlet Sturgeon (Acipenser ruthenus).</title>
        <authorList>
            <person name="Wei Q."/>
        </authorList>
    </citation>
    <scope>NUCLEOTIDE SEQUENCE [LARGE SCALE GENOMIC DNA]</scope>
    <source>
        <strain evidence="7">WHYD16114868_AA</strain>
        <tissue evidence="7">Blood</tissue>
    </source>
</reference>
<dbReference type="PROSITE" id="PS50918">
    <property type="entry name" value="WWE"/>
    <property type="match status" value="4"/>
</dbReference>
<dbReference type="InterPro" id="IPR037197">
    <property type="entry name" value="WWE_dom_sf"/>
</dbReference>
<organism evidence="7 8">
    <name type="scientific">Acipenser ruthenus</name>
    <name type="common">Sterlet sturgeon</name>
    <dbReference type="NCBI Taxonomy" id="7906"/>
    <lineage>
        <taxon>Eukaryota</taxon>
        <taxon>Metazoa</taxon>
        <taxon>Chordata</taxon>
        <taxon>Craniata</taxon>
        <taxon>Vertebrata</taxon>
        <taxon>Euteleostomi</taxon>
        <taxon>Actinopterygii</taxon>
        <taxon>Chondrostei</taxon>
        <taxon>Acipenseriformes</taxon>
        <taxon>Acipenseridae</taxon>
        <taxon>Acipenser</taxon>
    </lineage>
</organism>
<feature type="region of interest" description="Disordered" evidence="5">
    <location>
        <begin position="195"/>
        <end position="230"/>
    </location>
</feature>
<dbReference type="InterPro" id="IPR018123">
    <property type="entry name" value="WWE-dom_subgr"/>
</dbReference>
<dbReference type="GO" id="GO:1990404">
    <property type="term" value="F:NAD+-protein mono-ADP-ribosyltransferase activity"/>
    <property type="evidence" value="ECO:0007669"/>
    <property type="project" value="TreeGrafter"/>
</dbReference>
<sequence>MRISKKKIRVQRKSFDDCGQETEWLWYYHGNNGWIEYGQKDSKGSATSLKSSDIEKEYQKKPKNCPKFTAGQTQYEINFKEMRQINLASGHKRRVVRRPKITALQVKTGKTSFTSSSQQQQHVSPRGTKPVWQFEGDSGKWYEFKYRRAPQSATDTESSVSSKEIEAKYQANPAGSMTLKAGRYQYTLNFSDYYEEDSEDEVSSDSSSEPEIQPDSPRDVHNTDPQDSSLSFTNADIEREYQRNKHGLFQFSSCSVQSKDIEDEYQRNPNGKMKFTIGSTLLELDFSGCFFCYQPDDNGTAEFHRRIFLDFDKMEIQGGQMTPYRQISLSQDETEEYLWYFFENRHWHEYGSQGSSKTKASVTSHDIEQQYQINPQGSCTFTVGNMAYSLNFSEMTQSNPRTGMQRRVRRRPKYNSVIQKTNSLASFIQDLSLSSTMPPAGGFTWQFRGDEGVWREYKAVNDNGVACSVSSDDIEQSYQQNPQGQLQFTAGRFSYTLDFSGMSQFNSTSRTKRDVRRIPSENQQKSSEDIEMNYQQNPLGTMNFTAGKFSYILDFSAMTQKNLRTTKTRQVRRLQQ</sequence>
<comment type="subcellular location">
    <subcellularLocation>
        <location evidence="1">Nucleus</location>
    </subcellularLocation>
</comment>
<accession>A0A444UNG3</accession>
<dbReference type="GO" id="GO:0003950">
    <property type="term" value="F:NAD+ poly-ADP-ribosyltransferase activity"/>
    <property type="evidence" value="ECO:0007669"/>
    <property type="project" value="TreeGrafter"/>
</dbReference>
<proteinExistence type="inferred from homology"/>
<comment type="caution">
    <text evidence="7">The sequence shown here is derived from an EMBL/GenBank/DDBJ whole genome shotgun (WGS) entry which is preliminary data.</text>
</comment>
<feature type="region of interest" description="Disordered" evidence="5">
    <location>
        <begin position="506"/>
        <end position="530"/>
    </location>
</feature>
<dbReference type="PANTHER" id="PTHR45740">
    <property type="entry name" value="POLY [ADP-RIBOSE] POLYMERASE"/>
    <property type="match status" value="1"/>
</dbReference>
<feature type="compositionally biased region" description="Low complexity" evidence="5">
    <location>
        <begin position="111"/>
        <end position="121"/>
    </location>
</feature>
<dbReference type="Pfam" id="PF02825">
    <property type="entry name" value="WWE"/>
    <property type="match status" value="5"/>
</dbReference>
<dbReference type="SMART" id="SM00678">
    <property type="entry name" value="WWE"/>
    <property type="match status" value="3"/>
</dbReference>
<keyword evidence="3" id="KW-0539">Nucleus</keyword>
<feature type="domain" description="WWE" evidence="6">
    <location>
        <begin position="430"/>
        <end position="517"/>
    </location>
</feature>
<evidence type="ECO:0000256" key="5">
    <source>
        <dbReference type="SAM" id="MobiDB-lite"/>
    </source>
</evidence>
<gene>
    <name evidence="7" type="ORF">EOD39_3383</name>
</gene>
<evidence type="ECO:0000256" key="3">
    <source>
        <dbReference type="ARBA" id="ARBA00023242"/>
    </source>
</evidence>
<evidence type="ECO:0000256" key="4">
    <source>
        <dbReference type="ARBA" id="ARBA00024347"/>
    </source>
</evidence>
<dbReference type="SUPFAM" id="SSF117839">
    <property type="entry name" value="WWE domain"/>
    <property type="match status" value="5"/>
</dbReference>
<dbReference type="Gene3D" id="3.30.720.50">
    <property type="match status" value="6"/>
</dbReference>
<comment type="similarity">
    <text evidence="4">Belongs to the ARTD/PARP family.</text>
</comment>
<evidence type="ECO:0000259" key="6">
    <source>
        <dbReference type="PROSITE" id="PS50918"/>
    </source>
</evidence>
<dbReference type="UniPathway" id="UPA00143"/>
<feature type="region of interest" description="Disordered" evidence="5">
    <location>
        <begin position="107"/>
        <end position="130"/>
    </location>
</feature>
<dbReference type="Proteomes" id="UP000289886">
    <property type="component" value="Unassembled WGS sequence"/>
</dbReference>